<accession>A0A5J4SYC2</accession>
<proteinExistence type="predicted"/>
<protein>
    <submittedName>
        <fullName evidence="1">Uncharacterized protein</fullName>
    </submittedName>
</protein>
<reference evidence="1" key="1">
    <citation type="submission" date="2019-03" db="EMBL/GenBank/DDBJ databases">
        <title>Single cell metagenomics reveals metabolic interactions within the superorganism composed of flagellate Streblomastix strix and complex community of Bacteroidetes bacteria on its surface.</title>
        <authorList>
            <person name="Treitli S.C."/>
            <person name="Kolisko M."/>
            <person name="Husnik F."/>
            <person name="Keeling P."/>
            <person name="Hampl V."/>
        </authorList>
    </citation>
    <scope>NUCLEOTIDE SEQUENCE</scope>
    <source>
        <strain evidence="1">STM</strain>
    </source>
</reference>
<comment type="caution">
    <text evidence="1">The sequence shown here is derived from an EMBL/GenBank/DDBJ whole genome shotgun (WGS) entry which is preliminary data.</text>
</comment>
<dbReference type="EMBL" id="SNRY01000021">
    <property type="protein sequence ID" value="KAA6350908.1"/>
    <property type="molecule type" value="Genomic_DNA"/>
</dbReference>
<gene>
    <name evidence="1" type="ORF">EZS27_001755</name>
</gene>
<name>A0A5J4SYC2_9ZZZZ</name>
<dbReference type="AlphaFoldDB" id="A0A5J4SYC2"/>
<sequence length="39" mass="4617">MSDFGEYIRQSEPHKKEKGYVWQTAIGLQEVDGLKPWQH</sequence>
<evidence type="ECO:0000313" key="1">
    <source>
        <dbReference type="EMBL" id="KAA6350908.1"/>
    </source>
</evidence>
<organism evidence="1">
    <name type="scientific">termite gut metagenome</name>
    <dbReference type="NCBI Taxonomy" id="433724"/>
    <lineage>
        <taxon>unclassified sequences</taxon>
        <taxon>metagenomes</taxon>
        <taxon>organismal metagenomes</taxon>
    </lineage>
</organism>